<feature type="coiled-coil region" evidence="9">
    <location>
        <begin position="220"/>
        <end position="260"/>
    </location>
</feature>
<accession>A0A1D1W443</accession>
<evidence type="ECO:0000256" key="10">
    <source>
        <dbReference type="SAM" id="MobiDB-lite"/>
    </source>
</evidence>
<evidence type="ECO:0000256" key="1">
    <source>
        <dbReference type="ARBA" id="ARBA00004611"/>
    </source>
</evidence>
<keyword evidence="7" id="KW-0206">Cytoskeleton</keyword>
<keyword evidence="5" id="KW-0282">Flagellum</keyword>
<dbReference type="Pfam" id="PF06098">
    <property type="entry name" value="Radial_spoke_3"/>
    <property type="match status" value="1"/>
</dbReference>
<keyword evidence="6" id="KW-0969">Cilium</keyword>
<evidence type="ECO:0000256" key="9">
    <source>
        <dbReference type="SAM" id="Coils"/>
    </source>
</evidence>
<keyword evidence="9" id="KW-0175">Coiled coil</keyword>
<comment type="similarity">
    <text evidence="2">Belongs to the flagellar radial spoke RSP3 family.</text>
</comment>
<gene>
    <name evidence="11" type="primary">RvY_17975-1</name>
    <name evidence="11" type="synonym">RvY_17975.1</name>
    <name evidence="11" type="ORF">RvY_17975</name>
</gene>
<evidence type="ECO:0000256" key="3">
    <source>
        <dbReference type="ARBA" id="ARBA00022490"/>
    </source>
</evidence>
<reference evidence="11 12" key="1">
    <citation type="journal article" date="2016" name="Nat. Commun.">
        <title>Extremotolerant tardigrade genome and improved radiotolerance of human cultured cells by tardigrade-unique protein.</title>
        <authorList>
            <person name="Hashimoto T."/>
            <person name="Horikawa D.D."/>
            <person name="Saito Y."/>
            <person name="Kuwahara H."/>
            <person name="Kozuka-Hata H."/>
            <person name="Shin-I T."/>
            <person name="Minakuchi Y."/>
            <person name="Ohishi K."/>
            <person name="Motoyama A."/>
            <person name="Aizu T."/>
            <person name="Enomoto A."/>
            <person name="Kondo K."/>
            <person name="Tanaka S."/>
            <person name="Hara Y."/>
            <person name="Koshikawa S."/>
            <person name="Sagara H."/>
            <person name="Miura T."/>
            <person name="Yokobori S."/>
            <person name="Miyagawa K."/>
            <person name="Suzuki Y."/>
            <person name="Kubo T."/>
            <person name="Oyama M."/>
            <person name="Kohara Y."/>
            <person name="Fujiyama A."/>
            <person name="Arakawa K."/>
            <person name="Katayama T."/>
            <person name="Toyoda A."/>
            <person name="Kunieda T."/>
        </authorList>
    </citation>
    <scope>NUCLEOTIDE SEQUENCE [LARGE SCALE GENOMIC DNA]</scope>
    <source>
        <strain evidence="11 12">YOKOZUNA-1</strain>
    </source>
</reference>
<feature type="region of interest" description="Disordered" evidence="10">
    <location>
        <begin position="76"/>
        <end position="100"/>
    </location>
</feature>
<dbReference type="PANTHER" id="PTHR21648">
    <property type="entry name" value="FLAGELLAR RADIAL SPOKE PROTEIN 3"/>
    <property type="match status" value="1"/>
</dbReference>
<keyword evidence="3" id="KW-0963">Cytoplasm</keyword>
<comment type="subcellular location">
    <subcellularLocation>
        <location evidence="1">Cytoplasm</location>
        <location evidence="1">Cytoskeleton</location>
        <location evidence="1">Flagellum axoneme</location>
    </subcellularLocation>
</comment>
<dbReference type="Proteomes" id="UP000186922">
    <property type="component" value="Unassembled WGS sequence"/>
</dbReference>
<keyword evidence="4" id="KW-0597">Phosphoprotein</keyword>
<keyword evidence="8" id="KW-0966">Cell projection</keyword>
<dbReference type="InterPro" id="IPR009290">
    <property type="entry name" value="Radial_spoke_3"/>
</dbReference>
<dbReference type="AlphaFoldDB" id="A0A1D1W443"/>
<evidence type="ECO:0000256" key="4">
    <source>
        <dbReference type="ARBA" id="ARBA00022553"/>
    </source>
</evidence>
<evidence type="ECO:0008006" key="13">
    <source>
        <dbReference type="Google" id="ProtNLM"/>
    </source>
</evidence>
<proteinExistence type="inferred from homology"/>
<dbReference type="GO" id="GO:0005929">
    <property type="term" value="C:cilium"/>
    <property type="evidence" value="ECO:0007669"/>
    <property type="project" value="TreeGrafter"/>
</dbReference>
<dbReference type="EMBL" id="BDGG01000017">
    <property type="protein sequence ID" value="GAV08252.1"/>
    <property type="molecule type" value="Genomic_DNA"/>
</dbReference>
<dbReference type="STRING" id="947166.A0A1D1W443"/>
<protein>
    <recommendedName>
        <fullName evidence="13">Radial spoke head protein 3 homolog</fullName>
    </recommendedName>
</protein>
<sequence length="396" mass="45648">MANYILRRNVPRYEAGATRNIYGTTYGSEDTLRISGPCPPINRQEKMYYGNLMTDPRVWRGNTYSMYRQQKLEVKKSVEEKHKKRELRARPSGDNEYHKRMRQTRDGALYENSGPKPVPGQQHSLVQTELFLQELSVKTPIASVANQTDDFLRRPPSPAFVQAKTGVDVETQIDENQLFLFDMEVMPLLECLNGKVIEQALLEILQEEELAAIRQQQRAYQTIKNYYRAEEQRLEEQQRRRRQEKEMRKLQRRELLKKEEQVAEKLATQAFAKAYMEALVPNVFMQLKQEGMFLSPARAELDIHMVPWVIGKVSEALDVETAINMVMMDLLKDALSDNVRNVLDPRHNSIADRAEDAASMASEVASFVIRTPTLEDLPTPPPIIVLPNPDNDDDAK</sequence>
<evidence type="ECO:0000256" key="8">
    <source>
        <dbReference type="ARBA" id="ARBA00023273"/>
    </source>
</evidence>
<comment type="caution">
    <text evidence="11">The sequence shown here is derived from an EMBL/GenBank/DDBJ whole genome shotgun (WGS) entry which is preliminary data.</text>
</comment>
<dbReference type="PANTHER" id="PTHR21648:SF0">
    <property type="entry name" value="RADIAL SPOKE HEAD PROTEIN 3 HOMOLOG"/>
    <property type="match status" value="1"/>
</dbReference>
<evidence type="ECO:0000256" key="6">
    <source>
        <dbReference type="ARBA" id="ARBA00023069"/>
    </source>
</evidence>
<evidence type="ECO:0000256" key="7">
    <source>
        <dbReference type="ARBA" id="ARBA00023212"/>
    </source>
</evidence>
<feature type="compositionally biased region" description="Basic and acidic residues" evidence="10">
    <location>
        <begin position="88"/>
        <end position="98"/>
    </location>
</feature>
<evidence type="ECO:0000256" key="2">
    <source>
        <dbReference type="ARBA" id="ARBA00006737"/>
    </source>
</evidence>
<evidence type="ECO:0000313" key="11">
    <source>
        <dbReference type="EMBL" id="GAV08252.1"/>
    </source>
</evidence>
<name>A0A1D1W443_RAMVA</name>
<organism evidence="11 12">
    <name type="scientific">Ramazzottius varieornatus</name>
    <name type="common">Water bear</name>
    <name type="synonym">Tardigrade</name>
    <dbReference type="NCBI Taxonomy" id="947166"/>
    <lineage>
        <taxon>Eukaryota</taxon>
        <taxon>Metazoa</taxon>
        <taxon>Ecdysozoa</taxon>
        <taxon>Tardigrada</taxon>
        <taxon>Eutardigrada</taxon>
        <taxon>Parachela</taxon>
        <taxon>Hypsibioidea</taxon>
        <taxon>Ramazzottiidae</taxon>
        <taxon>Ramazzottius</taxon>
    </lineage>
</organism>
<dbReference type="OrthoDB" id="313308at2759"/>
<keyword evidence="12" id="KW-1185">Reference proteome</keyword>
<evidence type="ECO:0000256" key="5">
    <source>
        <dbReference type="ARBA" id="ARBA00022846"/>
    </source>
</evidence>
<evidence type="ECO:0000313" key="12">
    <source>
        <dbReference type="Proteomes" id="UP000186922"/>
    </source>
</evidence>